<dbReference type="Proteomes" id="UP000887575">
    <property type="component" value="Unassembled WGS sequence"/>
</dbReference>
<evidence type="ECO:0000313" key="2">
    <source>
        <dbReference type="WBParaSite" id="MBELARI_LOCUS10868"/>
    </source>
</evidence>
<dbReference type="GO" id="GO:0050650">
    <property type="term" value="P:chondroitin sulfate proteoglycan biosynthetic process"/>
    <property type="evidence" value="ECO:0007669"/>
    <property type="project" value="InterPro"/>
</dbReference>
<dbReference type="InterPro" id="IPR005331">
    <property type="entry name" value="Sulfotransferase"/>
</dbReference>
<organism evidence="1 2">
    <name type="scientific">Mesorhabditis belari</name>
    <dbReference type="NCBI Taxonomy" id="2138241"/>
    <lineage>
        <taxon>Eukaryota</taxon>
        <taxon>Metazoa</taxon>
        <taxon>Ecdysozoa</taxon>
        <taxon>Nematoda</taxon>
        <taxon>Chromadorea</taxon>
        <taxon>Rhabditida</taxon>
        <taxon>Rhabditina</taxon>
        <taxon>Rhabditomorpha</taxon>
        <taxon>Rhabditoidea</taxon>
        <taxon>Rhabditidae</taxon>
        <taxon>Mesorhabditinae</taxon>
        <taxon>Mesorhabditis</taxon>
    </lineage>
</organism>
<dbReference type="Pfam" id="PF03567">
    <property type="entry name" value="Sulfotransfer_2"/>
    <property type="match status" value="1"/>
</dbReference>
<reference evidence="2" key="1">
    <citation type="submission" date="2024-02" db="UniProtKB">
        <authorList>
            <consortium name="WormBaseParasite"/>
        </authorList>
    </citation>
    <scope>IDENTIFICATION</scope>
</reference>
<dbReference type="GO" id="GO:0016020">
    <property type="term" value="C:membrane"/>
    <property type="evidence" value="ECO:0007669"/>
    <property type="project" value="InterPro"/>
</dbReference>
<sequence>MFKSKKKRLPVFQDLVISIPLIEICPPGKNDLCSPPFKAFINKYRFSPHYHLSACVIEKSMSTMLAAVMCYLYDTQAFLDANRTLGNELFEHRFCKGKNEKGSLQEIHQTAPKADWNYLAIIREPIDRFLSGFTDKCVKETKRGRGKCYNCNGNLSCFVQKQYKRTLDYASGKMNAIGYEDVHFFPQSWRCGFSSHLAKYSLIQYGGHGSEFDRMTDQLFDGLRDAGVEQKDIEWIASQMENGRTSHATRTSPERQKFENELRGDKELMKMVVRMFYYDFLLFGFPLPVIKE</sequence>
<protein>
    <recommendedName>
        <fullName evidence="3">Sulfotransferase</fullName>
    </recommendedName>
</protein>
<dbReference type="PANTHER" id="PTHR22900:SF13">
    <property type="entry name" value="CARBOHYDRATE SULFOTRANSFERASE-RELATED"/>
    <property type="match status" value="1"/>
</dbReference>
<dbReference type="AlphaFoldDB" id="A0AAF3J1T0"/>
<dbReference type="PANTHER" id="PTHR22900">
    <property type="entry name" value="PROTEIN CBG14245-RELATED"/>
    <property type="match status" value="1"/>
</dbReference>
<proteinExistence type="predicted"/>
<keyword evidence="1" id="KW-1185">Reference proteome</keyword>
<evidence type="ECO:0008006" key="3">
    <source>
        <dbReference type="Google" id="ProtNLM"/>
    </source>
</evidence>
<dbReference type="InterPro" id="IPR007669">
    <property type="entry name" value="Chst-1-like"/>
</dbReference>
<accession>A0AAF3J1T0</accession>
<evidence type="ECO:0000313" key="1">
    <source>
        <dbReference type="Proteomes" id="UP000887575"/>
    </source>
</evidence>
<dbReference type="WBParaSite" id="MBELARI_LOCUS10868">
    <property type="protein sequence ID" value="MBELARI_LOCUS10868"/>
    <property type="gene ID" value="MBELARI_LOCUS10868"/>
</dbReference>
<name>A0AAF3J1T0_9BILA</name>
<dbReference type="GO" id="GO:1902884">
    <property type="term" value="P:positive regulation of response to oxidative stress"/>
    <property type="evidence" value="ECO:0007669"/>
    <property type="project" value="InterPro"/>
</dbReference>
<dbReference type="GO" id="GO:0047756">
    <property type="term" value="F:chondroitin 4-sulfotransferase activity"/>
    <property type="evidence" value="ECO:0007669"/>
    <property type="project" value="InterPro"/>
</dbReference>